<keyword evidence="4 6" id="KW-0689">Ribosomal protein</keyword>
<accession>A0A7T1FUZ3</accession>
<keyword evidence="8" id="KW-0732">Signal</keyword>
<feature type="signal peptide" evidence="8">
    <location>
        <begin position="1"/>
        <end position="18"/>
    </location>
</feature>
<dbReference type="Pfam" id="PF00298">
    <property type="entry name" value="Ribosomal_L11"/>
    <property type="match status" value="1"/>
</dbReference>
<dbReference type="Pfam" id="PF03946">
    <property type="entry name" value="Ribosomal_L11_N"/>
    <property type="match status" value="1"/>
</dbReference>
<evidence type="ECO:0000256" key="3">
    <source>
        <dbReference type="ARBA" id="ARBA00022884"/>
    </source>
</evidence>
<keyword evidence="5 6" id="KW-0687">Ribonucleoprotein</keyword>
<dbReference type="InterPro" id="IPR020783">
    <property type="entry name" value="Ribosomal_uL11_C"/>
</dbReference>
<protein>
    <recommendedName>
        <fullName evidence="6">Large ribosomal subunit protein uL11c</fullName>
    </recommendedName>
</protein>
<keyword evidence="2 6" id="KW-0699">rRNA-binding</keyword>
<dbReference type="Gene3D" id="1.10.10.250">
    <property type="entry name" value="Ribosomal protein L11, C-terminal domain"/>
    <property type="match status" value="1"/>
</dbReference>
<evidence type="ECO:0000256" key="5">
    <source>
        <dbReference type="ARBA" id="ARBA00023274"/>
    </source>
</evidence>
<comment type="subunit">
    <text evidence="6">Part of the ribosomal stalk of the 50S ribosomal subunit. Interacts with L10 and the large rRNA to form the base of the stalk. L10 forms an elongated spine to which L12 dimers bind in a sequential fashion forming a multimeric L10(L12)X complex.</text>
</comment>
<evidence type="ECO:0000256" key="7">
    <source>
        <dbReference type="RuleBase" id="RU003978"/>
    </source>
</evidence>
<dbReference type="PROSITE" id="PS00359">
    <property type="entry name" value="RIBOSOMAL_L11"/>
    <property type="match status" value="1"/>
</dbReference>
<dbReference type="InterPro" id="IPR036796">
    <property type="entry name" value="Ribosomal_uL11_N_sf"/>
</dbReference>
<dbReference type="GO" id="GO:0015934">
    <property type="term" value="C:large ribosomal subunit"/>
    <property type="evidence" value="ECO:0007669"/>
    <property type="project" value="TreeGrafter"/>
</dbReference>
<reference evidence="11" key="1">
    <citation type="journal article" date="2021" name="Front. Plant Sci.">
        <title>Highly Reduced Plastid Genomes of the Non-photosynthetic Dictyochophyceans Pteridomonas spp. (Ochrophyta, SAR) Are Retained for tRNA-Glu-Based Organellar Heme Biosynthesis.</title>
        <authorList>
            <person name="Kayama M."/>
            <person name="Maciszewski K."/>
            <person name="Yabuki A."/>
            <person name="Miyashita H."/>
            <person name="Karnkowska A."/>
            <person name="Kamikawa R."/>
        </authorList>
    </citation>
    <scope>NUCLEOTIDE SEQUENCE</scope>
    <source>
        <strain evidence="11">NY0221</strain>
    </source>
</reference>
<feature type="domain" description="Large ribosomal subunit protein uL11 N-terminal" evidence="10">
    <location>
        <begin position="9"/>
        <end position="66"/>
    </location>
</feature>
<dbReference type="HAMAP" id="MF_00736">
    <property type="entry name" value="Ribosomal_uL11"/>
    <property type="match status" value="1"/>
</dbReference>
<dbReference type="NCBIfam" id="TIGR01632">
    <property type="entry name" value="L11_bact"/>
    <property type="match status" value="1"/>
</dbReference>
<dbReference type="InterPro" id="IPR020785">
    <property type="entry name" value="Ribosomal_uL11_CS"/>
</dbReference>
<dbReference type="Gene3D" id="3.30.1550.10">
    <property type="entry name" value="Ribosomal protein L11/L12, N-terminal domain"/>
    <property type="match status" value="1"/>
</dbReference>
<dbReference type="RefSeq" id="YP_010117077.1">
    <property type="nucleotide sequence ID" value="NC_056103.1"/>
</dbReference>
<dbReference type="AlphaFoldDB" id="A0A7T1FUZ3"/>
<comment type="subcellular location">
    <subcellularLocation>
        <location evidence="6">Plastid</location>
        <location evidence="6">Chloroplast</location>
    </subcellularLocation>
</comment>
<evidence type="ECO:0000256" key="4">
    <source>
        <dbReference type="ARBA" id="ARBA00022980"/>
    </source>
</evidence>
<dbReference type="SMART" id="SM00649">
    <property type="entry name" value="RL11"/>
    <property type="match status" value="1"/>
</dbReference>
<dbReference type="FunFam" id="3.30.1550.10:FF:000005">
    <property type="entry name" value="50S ribosomal protein L11"/>
    <property type="match status" value="1"/>
</dbReference>
<evidence type="ECO:0000259" key="10">
    <source>
        <dbReference type="Pfam" id="PF03946"/>
    </source>
</evidence>
<evidence type="ECO:0000256" key="8">
    <source>
        <dbReference type="SAM" id="SignalP"/>
    </source>
</evidence>
<organism evidence="11">
    <name type="scientific">Pteridomonas danica</name>
    <dbReference type="NCBI Taxonomy" id="38822"/>
    <lineage>
        <taxon>Eukaryota</taxon>
        <taxon>Sar</taxon>
        <taxon>Stramenopiles</taxon>
        <taxon>Ochrophyta</taxon>
        <taxon>Dictyochophyceae</taxon>
        <taxon>Pedinellales</taxon>
        <taxon>Pteridomonas</taxon>
    </lineage>
</organism>
<keyword evidence="11" id="KW-0934">Plastid</keyword>
<feature type="chain" id="PRO_5030868137" description="Large ribosomal subunit protein uL11c" evidence="8">
    <location>
        <begin position="19"/>
        <end position="141"/>
    </location>
</feature>
<feature type="domain" description="Large ribosomal subunit protein uL11 C-terminal" evidence="9">
    <location>
        <begin position="71"/>
        <end position="139"/>
    </location>
</feature>
<proteinExistence type="inferred from homology"/>
<dbReference type="SUPFAM" id="SSF46906">
    <property type="entry name" value="Ribosomal protein L11, C-terminal domain"/>
    <property type="match status" value="1"/>
</dbReference>
<geneLocation type="chloroplast" evidence="11"/>
<evidence type="ECO:0000259" key="9">
    <source>
        <dbReference type="Pfam" id="PF00298"/>
    </source>
</evidence>
<dbReference type="SUPFAM" id="SSF54747">
    <property type="entry name" value="Ribosomal L11/L12e N-terminal domain"/>
    <property type="match status" value="1"/>
</dbReference>
<keyword evidence="3 6" id="KW-0694">RNA-binding</keyword>
<evidence type="ECO:0000256" key="6">
    <source>
        <dbReference type="HAMAP-Rule" id="MF_00736"/>
    </source>
</evidence>
<sequence>MILKILTIIKLELIAGKATPMPPIGPALGQYGLDISKFCKEYNNQTSTQSNTVIPVEITIFENRTFSFILKTPPTSQLLLKAAKIIKGSSEPNQKVVGSISHETLNKIVLVKLLDLNTKNLNSAYNIILGTAKNMGITVLD</sequence>
<comment type="function">
    <text evidence="6">Forms part of the ribosomal stalk which helps the ribosome interact with GTP-bound translation factors.</text>
</comment>
<dbReference type="GO" id="GO:0070180">
    <property type="term" value="F:large ribosomal subunit rRNA binding"/>
    <property type="evidence" value="ECO:0007669"/>
    <property type="project" value="UniProtKB-UniRule"/>
</dbReference>
<dbReference type="InterPro" id="IPR020784">
    <property type="entry name" value="Ribosomal_uL11_N"/>
</dbReference>
<dbReference type="InterPro" id="IPR000911">
    <property type="entry name" value="Ribosomal_uL11"/>
</dbReference>
<evidence type="ECO:0000256" key="2">
    <source>
        <dbReference type="ARBA" id="ARBA00022730"/>
    </source>
</evidence>
<dbReference type="GO" id="GO:0003735">
    <property type="term" value="F:structural constituent of ribosome"/>
    <property type="evidence" value="ECO:0007669"/>
    <property type="project" value="InterPro"/>
</dbReference>
<keyword evidence="11" id="KW-0150">Chloroplast</keyword>
<evidence type="ECO:0000256" key="1">
    <source>
        <dbReference type="ARBA" id="ARBA00010537"/>
    </source>
</evidence>
<dbReference type="PANTHER" id="PTHR11661">
    <property type="entry name" value="60S RIBOSOMAL PROTEIN L12"/>
    <property type="match status" value="1"/>
</dbReference>
<dbReference type="InterPro" id="IPR006519">
    <property type="entry name" value="Ribosomal_uL11_bac-typ"/>
</dbReference>
<gene>
    <name evidence="6 11" type="primary">rpl11</name>
</gene>
<dbReference type="PANTHER" id="PTHR11661:SF1">
    <property type="entry name" value="LARGE RIBOSOMAL SUBUNIT PROTEIN UL11M"/>
    <property type="match status" value="1"/>
</dbReference>
<dbReference type="CDD" id="cd00349">
    <property type="entry name" value="Ribosomal_L11"/>
    <property type="match status" value="1"/>
</dbReference>
<dbReference type="GeneID" id="65316621"/>
<evidence type="ECO:0000313" key="11">
    <source>
        <dbReference type="EMBL" id="QPM99294.1"/>
    </source>
</evidence>
<name>A0A7T1FUZ3_9STRA</name>
<dbReference type="InterPro" id="IPR036769">
    <property type="entry name" value="Ribosomal_uL11_C_sf"/>
</dbReference>
<dbReference type="GO" id="GO:0009507">
    <property type="term" value="C:chloroplast"/>
    <property type="evidence" value="ECO:0007669"/>
    <property type="project" value="UniProtKB-SubCell"/>
</dbReference>
<dbReference type="EMBL" id="MT909785">
    <property type="protein sequence ID" value="QPM99294.1"/>
    <property type="molecule type" value="Genomic_DNA"/>
</dbReference>
<dbReference type="GO" id="GO:0006412">
    <property type="term" value="P:translation"/>
    <property type="evidence" value="ECO:0007669"/>
    <property type="project" value="UniProtKB-UniRule"/>
</dbReference>
<comment type="similarity">
    <text evidence="1 6 7">Belongs to the universal ribosomal protein uL11 family.</text>
</comment>